<keyword evidence="3" id="KW-1185">Reference proteome</keyword>
<dbReference type="Gene3D" id="2.130.10.10">
    <property type="entry name" value="YVTN repeat-like/Quinoprotein amine dehydrogenase"/>
    <property type="match status" value="1"/>
</dbReference>
<accession>A0ABR3G298</accession>
<reference evidence="2 3" key="1">
    <citation type="submission" date="2024-02" db="EMBL/GenBank/DDBJ databases">
        <title>A draft genome for the cacao thread blight pathogen Marasmius crinis-equi.</title>
        <authorList>
            <person name="Cohen S.P."/>
            <person name="Baruah I.K."/>
            <person name="Amoako-Attah I."/>
            <person name="Bukari Y."/>
            <person name="Meinhardt L.W."/>
            <person name="Bailey B.A."/>
        </authorList>
    </citation>
    <scope>NUCLEOTIDE SEQUENCE [LARGE SCALE GENOMIC DNA]</scope>
    <source>
        <strain evidence="2 3">GH-76</strain>
    </source>
</reference>
<feature type="region of interest" description="Disordered" evidence="1">
    <location>
        <begin position="1"/>
        <end position="61"/>
    </location>
</feature>
<feature type="compositionally biased region" description="Polar residues" evidence="1">
    <location>
        <begin position="227"/>
        <end position="243"/>
    </location>
</feature>
<evidence type="ECO:0000313" key="3">
    <source>
        <dbReference type="Proteomes" id="UP001465976"/>
    </source>
</evidence>
<feature type="compositionally biased region" description="Polar residues" evidence="1">
    <location>
        <begin position="1"/>
        <end position="33"/>
    </location>
</feature>
<comment type="caution">
    <text evidence="2">The sequence shown here is derived from an EMBL/GenBank/DDBJ whole genome shotgun (WGS) entry which is preliminary data.</text>
</comment>
<feature type="region of interest" description="Disordered" evidence="1">
    <location>
        <begin position="227"/>
        <end position="328"/>
    </location>
</feature>
<organism evidence="2 3">
    <name type="scientific">Marasmius crinis-equi</name>
    <dbReference type="NCBI Taxonomy" id="585013"/>
    <lineage>
        <taxon>Eukaryota</taxon>
        <taxon>Fungi</taxon>
        <taxon>Dikarya</taxon>
        <taxon>Basidiomycota</taxon>
        <taxon>Agaricomycotina</taxon>
        <taxon>Agaricomycetes</taxon>
        <taxon>Agaricomycetidae</taxon>
        <taxon>Agaricales</taxon>
        <taxon>Marasmiineae</taxon>
        <taxon>Marasmiaceae</taxon>
        <taxon>Marasmius</taxon>
    </lineage>
</organism>
<proteinExistence type="predicted"/>
<dbReference type="InterPro" id="IPR015943">
    <property type="entry name" value="WD40/YVTN_repeat-like_dom_sf"/>
</dbReference>
<evidence type="ECO:0000256" key="1">
    <source>
        <dbReference type="SAM" id="MobiDB-lite"/>
    </source>
</evidence>
<feature type="region of interest" description="Disordered" evidence="1">
    <location>
        <begin position="186"/>
        <end position="213"/>
    </location>
</feature>
<feature type="compositionally biased region" description="Polar residues" evidence="1">
    <location>
        <begin position="187"/>
        <end position="201"/>
    </location>
</feature>
<feature type="compositionally biased region" description="Polar residues" evidence="1">
    <location>
        <begin position="315"/>
        <end position="327"/>
    </location>
</feature>
<dbReference type="InterPro" id="IPR036322">
    <property type="entry name" value="WD40_repeat_dom_sf"/>
</dbReference>
<name>A0ABR3G298_9AGAR</name>
<dbReference type="EMBL" id="JBAHYK010000001">
    <property type="protein sequence ID" value="KAL0581973.1"/>
    <property type="molecule type" value="Genomic_DNA"/>
</dbReference>
<gene>
    <name evidence="2" type="ORF">V5O48_000031</name>
</gene>
<evidence type="ECO:0000313" key="2">
    <source>
        <dbReference type="EMBL" id="KAL0581973.1"/>
    </source>
</evidence>
<protein>
    <submittedName>
        <fullName evidence="2">Uncharacterized protein</fullName>
    </submittedName>
</protein>
<dbReference type="Proteomes" id="UP001465976">
    <property type="component" value="Unassembled WGS sequence"/>
</dbReference>
<sequence>MRYGPSSSVPQLSASLIHPSQSTSLPSTNTGSYSDPIIVDSEHEDRLPSTPTIQPRRWHHRRPREKPYMKYREDLAISITLASFRREDIAGDSKAILLRDLPVGVTSHQLSQLLAEHRLSRIVESVSLYQADRIAVLRFIQMESLKFARQVLETIPCPFPQRPGNTLLMVEELQFDFDVNSHHDVESSISSRVQGPSTTDQGPLASPESNPYGALDQLYENLDVGTSSDAESLVSQDSTTPQSLPAPVSNPDTNLVRRRPVASYLLSDPDSSDSDAENVPSTSSRPFKRSHRLGHGGTQRNRDKRVRVPSEGATMVQSQPMESSLSRGTLRVPKVQHGRARRVLIPTSTGLPMVTVSMRADFQFFDIQRRIRLASKSMPASLLEDTLHVEDAVIVGDTVIVGYDKGPFQVTSLKLGSGSKVDVKRSELTHRPHATDPASKINVSCRGVSCLAPDLSGSSFFSGGYDRTVHRWPMDGGGVQKITTVNAAPSALACRQKQLLIGVGKTMEIYDLGHIHASPQRFKFSNVICHVHMHPSAGSISLVEVEHLDQQVLLFDCRTKQYDRAADCVLGHRSDKWSRYYRGSVLHSYFVRGYSDDTICLWDFRNPKAPVARKRHGVKAVHTAFTDAGIVAFGGETVTFLDFNLNVV</sequence>
<dbReference type="SUPFAM" id="SSF50978">
    <property type="entry name" value="WD40 repeat-like"/>
    <property type="match status" value="1"/>
</dbReference>